<organism evidence="7 8">
    <name type="scientific">Corynebacterium uterequi</name>
    <dbReference type="NCBI Taxonomy" id="1072256"/>
    <lineage>
        <taxon>Bacteria</taxon>
        <taxon>Bacillati</taxon>
        <taxon>Actinomycetota</taxon>
        <taxon>Actinomycetes</taxon>
        <taxon>Mycobacteriales</taxon>
        <taxon>Corynebacteriaceae</taxon>
        <taxon>Corynebacterium</taxon>
    </lineage>
</organism>
<keyword evidence="2" id="KW-1003">Cell membrane</keyword>
<reference evidence="8" key="2">
    <citation type="submission" date="2015-05" db="EMBL/GenBank/DDBJ databases">
        <title>Complete genome sequence of Corynebacterium uterequi DSM 45634, isolated from the uterus of a maiden mare.</title>
        <authorList>
            <person name="Ruckert C."/>
            <person name="Albersmeier A."/>
            <person name="Winkler A."/>
            <person name="Tauch A."/>
        </authorList>
    </citation>
    <scope>NUCLEOTIDE SEQUENCE [LARGE SCALE GENOMIC DNA]</scope>
    <source>
        <strain evidence="8">DSM 45634</strain>
    </source>
</reference>
<dbReference type="EMBL" id="CP011546">
    <property type="protein sequence ID" value="AKK11615.1"/>
    <property type="molecule type" value="Genomic_DNA"/>
</dbReference>
<feature type="transmembrane region" description="Helical" evidence="6">
    <location>
        <begin position="6"/>
        <end position="26"/>
    </location>
</feature>
<feature type="transmembrane region" description="Helical" evidence="6">
    <location>
        <begin position="66"/>
        <end position="85"/>
    </location>
</feature>
<evidence type="ECO:0000256" key="4">
    <source>
        <dbReference type="ARBA" id="ARBA00022989"/>
    </source>
</evidence>
<keyword evidence="8" id="KW-1185">Reference proteome</keyword>
<dbReference type="AlphaFoldDB" id="A0A0G3HFW6"/>
<keyword evidence="3 6" id="KW-0812">Transmembrane</keyword>
<dbReference type="InterPro" id="IPR001123">
    <property type="entry name" value="LeuE-type"/>
</dbReference>
<evidence type="ECO:0000256" key="5">
    <source>
        <dbReference type="ARBA" id="ARBA00023136"/>
    </source>
</evidence>
<dbReference type="Proteomes" id="UP000035548">
    <property type="component" value="Chromosome"/>
</dbReference>
<dbReference type="KEGG" id="cut:CUTER_08150"/>
<feature type="transmembrane region" description="Helical" evidence="6">
    <location>
        <begin position="131"/>
        <end position="150"/>
    </location>
</feature>
<reference evidence="7 8" key="1">
    <citation type="journal article" date="2015" name="Genome Announc.">
        <title>Virulence Factor Genes Detected in the Complete Genome Sequence of Corynebacterium uterequi DSM 45634, Isolated from the Uterus of a Maiden Mare.</title>
        <authorList>
            <person name="Ruckert C."/>
            <person name="Kriete M."/>
            <person name="Jaenicke S."/>
            <person name="Winkler A."/>
            <person name="Tauch A."/>
        </authorList>
    </citation>
    <scope>NUCLEOTIDE SEQUENCE [LARGE SCALE GENOMIC DNA]</scope>
    <source>
        <strain evidence="7 8">DSM 45634</strain>
    </source>
</reference>
<sequence length="213" mass="22009">MSVGQLAVLAALNILGALTPGPDFVLIMRTATRSRRHAVAVTAGIETGVLVWMALTVLGAAAVLNAFPQLVGVIQVVGGGWVAYLGQSMVRSGWKDRLAPPMDLQASAATLGSLPRLYRHGLATNLSNPKIVLYLAAIIAPLLPASPSPALAGGVIALLFATSLITQMGVALLLSTVAVRRRMLRANPYIDLGAGVFFLVAGATLFIHGLGAL</sequence>
<gene>
    <name evidence="7" type="ORF">CUTER_08150</name>
</gene>
<feature type="transmembrane region" description="Helical" evidence="6">
    <location>
        <begin position="38"/>
        <end position="60"/>
    </location>
</feature>
<dbReference type="STRING" id="1072256.CUTER_08150"/>
<evidence type="ECO:0000256" key="1">
    <source>
        <dbReference type="ARBA" id="ARBA00004651"/>
    </source>
</evidence>
<dbReference type="PANTHER" id="PTHR30086:SF17">
    <property type="entry name" value="LYSE FAMILY TRANSLOCATOR"/>
    <property type="match status" value="1"/>
</dbReference>
<dbReference type="PANTHER" id="PTHR30086">
    <property type="entry name" value="ARGININE EXPORTER PROTEIN ARGO"/>
    <property type="match status" value="1"/>
</dbReference>
<evidence type="ECO:0000313" key="8">
    <source>
        <dbReference type="Proteomes" id="UP000035548"/>
    </source>
</evidence>
<dbReference type="GO" id="GO:0005886">
    <property type="term" value="C:plasma membrane"/>
    <property type="evidence" value="ECO:0007669"/>
    <property type="project" value="UniProtKB-SubCell"/>
</dbReference>
<dbReference type="PATRIC" id="fig|1072256.5.peg.1609"/>
<evidence type="ECO:0000313" key="7">
    <source>
        <dbReference type="EMBL" id="AKK11615.1"/>
    </source>
</evidence>
<evidence type="ECO:0000256" key="2">
    <source>
        <dbReference type="ARBA" id="ARBA00022475"/>
    </source>
</evidence>
<feature type="transmembrane region" description="Helical" evidence="6">
    <location>
        <begin position="156"/>
        <end position="177"/>
    </location>
</feature>
<dbReference type="GO" id="GO:0015171">
    <property type="term" value="F:amino acid transmembrane transporter activity"/>
    <property type="evidence" value="ECO:0007669"/>
    <property type="project" value="TreeGrafter"/>
</dbReference>
<dbReference type="OrthoDB" id="9784202at2"/>
<evidence type="ECO:0000256" key="3">
    <source>
        <dbReference type="ARBA" id="ARBA00022692"/>
    </source>
</evidence>
<feature type="transmembrane region" description="Helical" evidence="6">
    <location>
        <begin position="189"/>
        <end position="210"/>
    </location>
</feature>
<keyword evidence="5 6" id="KW-0472">Membrane</keyword>
<dbReference type="Pfam" id="PF01810">
    <property type="entry name" value="LysE"/>
    <property type="match status" value="1"/>
</dbReference>
<accession>A0A0G3HFW6</accession>
<name>A0A0G3HFW6_9CORY</name>
<proteinExistence type="predicted"/>
<dbReference type="RefSeq" id="WP_047259991.1">
    <property type="nucleotide sequence ID" value="NZ_CP011546.1"/>
</dbReference>
<evidence type="ECO:0000256" key="6">
    <source>
        <dbReference type="SAM" id="Phobius"/>
    </source>
</evidence>
<comment type="subcellular location">
    <subcellularLocation>
        <location evidence="1">Cell membrane</location>
        <topology evidence="1">Multi-pass membrane protein</topology>
    </subcellularLocation>
</comment>
<keyword evidence="4 6" id="KW-1133">Transmembrane helix</keyword>
<protein>
    <submittedName>
        <fullName evidence="7">Putative threonine efflux protein</fullName>
    </submittedName>
</protein>